<name>A0ABN7AMC2_9HEMI</name>
<evidence type="ECO:0000313" key="1">
    <source>
        <dbReference type="EMBL" id="BES93198.1"/>
    </source>
</evidence>
<protein>
    <submittedName>
        <fullName evidence="1">Uncharacterized protein</fullName>
    </submittedName>
</protein>
<proteinExistence type="predicted"/>
<sequence length="117" mass="13365">MSSKTGFAGKICTEIRAPFNPCQGWHRFHIPCGREIACRINPDMATHAGPLLDLVLHFAYPAVPSSIQTNSSCSYYEPNNLDIVIPYTSRNCAARVCDFFQRRITAFTQLWRQRRSR</sequence>
<organism evidence="1 2">
    <name type="scientific">Nesidiocoris tenuis</name>
    <dbReference type="NCBI Taxonomy" id="355587"/>
    <lineage>
        <taxon>Eukaryota</taxon>
        <taxon>Metazoa</taxon>
        <taxon>Ecdysozoa</taxon>
        <taxon>Arthropoda</taxon>
        <taxon>Hexapoda</taxon>
        <taxon>Insecta</taxon>
        <taxon>Pterygota</taxon>
        <taxon>Neoptera</taxon>
        <taxon>Paraneoptera</taxon>
        <taxon>Hemiptera</taxon>
        <taxon>Heteroptera</taxon>
        <taxon>Panheteroptera</taxon>
        <taxon>Cimicomorpha</taxon>
        <taxon>Miridae</taxon>
        <taxon>Dicyphina</taxon>
        <taxon>Nesidiocoris</taxon>
    </lineage>
</organism>
<dbReference type="EMBL" id="AP028912">
    <property type="protein sequence ID" value="BES93198.1"/>
    <property type="molecule type" value="Genomic_DNA"/>
</dbReference>
<reference evidence="1 2" key="1">
    <citation type="submission" date="2023-09" db="EMBL/GenBank/DDBJ databases">
        <title>Nesidiocoris tenuis whole genome shotgun sequence.</title>
        <authorList>
            <person name="Shibata T."/>
            <person name="Shimoda M."/>
            <person name="Kobayashi T."/>
            <person name="Uehara T."/>
        </authorList>
    </citation>
    <scope>NUCLEOTIDE SEQUENCE [LARGE SCALE GENOMIC DNA]</scope>
    <source>
        <strain evidence="1 2">Japan</strain>
    </source>
</reference>
<evidence type="ECO:0000313" key="2">
    <source>
        <dbReference type="Proteomes" id="UP001307889"/>
    </source>
</evidence>
<keyword evidence="2" id="KW-1185">Reference proteome</keyword>
<gene>
    <name evidence="1" type="ORF">NTJ_06007</name>
</gene>
<accession>A0ABN7AMC2</accession>
<dbReference type="Proteomes" id="UP001307889">
    <property type="component" value="Chromosome 4"/>
</dbReference>